<protein>
    <submittedName>
        <fullName evidence="2">Uncharacterized protein</fullName>
    </submittedName>
</protein>
<dbReference type="AlphaFoldDB" id="A0A9P0QJI6"/>
<keyword evidence="3" id="KW-1185">Reference proteome</keyword>
<accession>A0A9P0QJI6</accession>
<reference evidence="2" key="1">
    <citation type="submission" date="2022-03" db="EMBL/GenBank/DDBJ databases">
        <authorList>
            <person name="Legras J.-L."/>
            <person name="Devillers H."/>
            <person name="Grondin C."/>
        </authorList>
    </citation>
    <scope>NUCLEOTIDE SEQUENCE</scope>
    <source>
        <strain evidence="2">CLIB 1423</strain>
    </source>
</reference>
<keyword evidence="1" id="KW-0472">Membrane</keyword>
<evidence type="ECO:0000313" key="2">
    <source>
        <dbReference type="EMBL" id="CAH2350298.1"/>
    </source>
</evidence>
<keyword evidence="1" id="KW-0812">Transmembrane</keyword>
<dbReference type="EMBL" id="CAKXYY010000001">
    <property type="protein sequence ID" value="CAH2350298.1"/>
    <property type="molecule type" value="Genomic_DNA"/>
</dbReference>
<comment type="caution">
    <text evidence="2">The sequence shown here is derived from an EMBL/GenBank/DDBJ whole genome shotgun (WGS) entry which is preliminary data.</text>
</comment>
<sequence>MFYFFCFQPDWSRMGLAYLYFSGFNRYILSFLWVWSSLSMVYSALVTCIHLLLDRSWHGDRICFLLVLCASFPAYIPFSFIGPHMRIFYICYHFCLLRAGGVSNSTESAIPSETQDITP</sequence>
<evidence type="ECO:0000256" key="1">
    <source>
        <dbReference type="SAM" id="Phobius"/>
    </source>
</evidence>
<evidence type="ECO:0000313" key="3">
    <source>
        <dbReference type="Proteomes" id="UP000837801"/>
    </source>
</evidence>
<feature type="transmembrane region" description="Helical" evidence="1">
    <location>
        <begin position="27"/>
        <end position="53"/>
    </location>
</feature>
<organism evidence="2 3">
    <name type="scientific">[Candida] railenensis</name>
    <dbReference type="NCBI Taxonomy" id="45579"/>
    <lineage>
        <taxon>Eukaryota</taxon>
        <taxon>Fungi</taxon>
        <taxon>Dikarya</taxon>
        <taxon>Ascomycota</taxon>
        <taxon>Saccharomycotina</taxon>
        <taxon>Pichiomycetes</taxon>
        <taxon>Debaryomycetaceae</taxon>
        <taxon>Kurtzmaniella</taxon>
    </lineage>
</organism>
<keyword evidence="1" id="KW-1133">Transmembrane helix</keyword>
<name>A0A9P0QJI6_9ASCO</name>
<gene>
    <name evidence="2" type="ORF">CLIB1423_01S06942</name>
</gene>
<feature type="transmembrane region" description="Helical" evidence="1">
    <location>
        <begin position="62"/>
        <end position="81"/>
    </location>
</feature>
<dbReference type="Proteomes" id="UP000837801">
    <property type="component" value="Unassembled WGS sequence"/>
</dbReference>
<proteinExistence type="predicted"/>